<reference evidence="2 3" key="1">
    <citation type="journal article" date="2011" name="Plasmid">
        <title>Streptomyces turgidiscabies Car8 contains a modular pathogenicity island that shares virulence genes with other actinobacterial plant pathogens.</title>
        <authorList>
            <person name="Huguet-Tapia J.C."/>
            <person name="Badger J.H."/>
            <person name="Loria R."/>
            <person name="Pettis G.S."/>
        </authorList>
    </citation>
    <scope>NUCLEOTIDE SEQUENCE [LARGE SCALE GENOMIC DNA]</scope>
    <source>
        <strain evidence="2 3">Car8</strain>
    </source>
</reference>
<evidence type="ECO:0000256" key="1">
    <source>
        <dbReference type="SAM" id="MobiDB-lite"/>
    </source>
</evidence>
<proteinExistence type="predicted"/>
<feature type="compositionally biased region" description="Low complexity" evidence="1">
    <location>
        <begin position="41"/>
        <end position="51"/>
    </location>
</feature>
<name>L7FBT4_STRT8</name>
<dbReference type="EMBL" id="AEJB01000179">
    <property type="protein sequence ID" value="ELP69028.1"/>
    <property type="molecule type" value="Genomic_DNA"/>
</dbReference>
<organism evidence="2 3">
    <name type="scientific">Streptomyces turgidiscabies (strain Car8)</name>
    <dbReference type="NCBI Taxonomy" id="698760"/>
    <lineage>
        <taxon>Bacteria</taxon>
        <taxon>Bacillati</taxon>
        <taxon>Actinomycetota</taxon>
        <taxon>Actinomycetes</taxon>
        <taxon>Kitasatosporales</taxon>
        <taxon>Streptomycetaceae</taxon>
        <taxon>Streptomyces</taxon>
    </lineage>
</organism>
<feature type="region of interest" description="Disordered" evidence="1">
    <location>
        <begin position="1"/>
        <end position="87"/>
    </location>
</feature>
<gene>
    <name evidence="2" type="ORF">STRTUCAR8_05853</name>
</gene>
<feature type="compositionally biased region" description="Basic and acidic residues" evidence="1">
    <location>
        <begin position="29"/>
        <end position="38"/>
    </location>
</feature>
<evidence type="ECO:0000313" key="3">
    <source>
        <dbReference type="Proteomes" id="UP000010931"/>
    </source>
</evidence>
<dbReference type="AlphaFoldDB" id="L7FBT4"/>
<accession>L7FBT4</accession>
<keyword evidence="3" id="KW-1185">Reference proteome</keyword>
<comment type="caution">
    <text evidence="2">The sequence shown here is derived from an EMBL/GenBank/DDBJ whole genome shotgun (WGS) entry which is preliminary data.</text>
</comment>
<protein>
    <submittedName>
        <fullName evidence="2">Uncharacterized protein</fullName>
    </submittedName>
</protein>
<sequence length="87" mass="9807">RQLVRRALEDQTSLGEEDHVGAGGGDILDQMRRDEHTGVRAQLLQQLAEPQPLRHRPTHPGKKDTREPRTSLAHPPPVRSNRRPLDG</sequence>
<feature type="non-terminal residue" evidence="2">
    <location>
        <position position="1"/>
    </location>
</feature>
<evidence type="ECO:0000313" key="2">
    <source>
        <dbReference type="EMBL" id="ELP69028.1"/>
    </source>
</evidence>
<dbReference type="Proteomes" id="UP000010931">
    <property type="component" value="Unassembled WGS sequence"/>
</dbReference>